<keyword evidence="2" id="KW-1185">Reference proteome</keyword>
<evidence type="ECO:0000313" key="2">
    <source>
        <dbReference type="Proteomes" id="UP001054837"/>
    </source>
</evidence>
<comment type="caution">
    <text evidence="1">The sequence shown here is derived from an EMBL/GenBank/DDBJ whole genome shotgun (WGS) entry which is preliminary data.</text>
</comment>
<feature type="non-terminal residue" evidence="1">
    <location>
        <position position="1"/>
    </location>
</feature>
<gene>
    <name evidence="1" type="primary">CACNA2D3_2</name>
    <name evidence="1" type="ORF">CDAR_475241</name>
</gene>
<organism evidence="1 2">
    <name type="scientific">Caerostris darwini</name>
    <dbReference type="NCBI Taxonomy" id="1538125"/>
    <lineage>
        <taxon>Eukaryota</taxon>
        <taxon>Metazoa</taxon>
        <taxon>Ecdysozoa</taxon>
        <taxon>Arthropoda</taxon>
        <taxon>Chelicerata</taxon>
        <taxon>Arachnida</taxon>
        <taxon>Araneae</taxon>
        <taxon>Araneomorphae</taxon>
        <taxon>Entelegynae</taxon>
        <taxon>Araneoidea</taxon>
        <taxon>Araneidae</taxon>
        <taxon>Caerostris</taxon>
    </lineage>
</organism>
<dbReference type="EMBL" id="BPLQ01011297">
    <property type="protein sequence ID" value="GIY57210.1"/>
    <property type="molecule type" value="Genomic_DNA"/>
</dbReference>
<protein>
    <submittedName>
        <fullName evidence="1">Uncharacterized protein</fullName>
    </submittedName>
</protein>
<dbReference type="AlphaFoldDB" id="A0AAV4UI55"/>
<accession>A0AAV4UI55</accession>
<dbReference type="Proteomes" id="UP001054837">
    <property type="component" value="Unassembled WGS sequence"/>
</dbReference>
<proteinExistence type="predicted"/>
<evidence type="ECO:0000313" key="1">
    <source>
        <dbReference type="EMBL" id="GIY57210.1"/>
    </source>
</evidence>
<sequence length="155" mass="18190">DLFKPGYRNVDLTEVELVDSDIGLYEFNEVLLTIRKNMVDRKFVGVKCLQKYPLMDLVRIFSKLEEYTVKIFKIKTMVTILLKKRFKYSSLVHLLVRTSAGVWAVLIFDKPICEKDLIQSLVFDAKVIAINNEECKQDKKDEDNYFLDPWSTIEN</sequence>
<reference evidence="1 2" key="1">
    <citation type="submission" date="2021-06" db="EMBL/GenBank/DDBJ databases">
        <title>Caerostris darwini draft genome.</title>
        <authorList>
            <person name="Kono N."/>
            <person name="Arakawa K."/>
        </authorList>
    </citation>
    <scope>NUCLEOTIDE SEQUENCE [LARGE SCALE GENOMIC DNA]</scope>
</reference>
<name>A0AAV4UI55_9ARAC</name>